<evidence type="ECO:0008006" key="11">
    <source>
        <dbReference type="Google" id="ProtNLM"/>
    </source>
</evidence>
<feature type="transmembrane region" description="Helical" evidence="6">
    <location>
        <begin position="21"/>
        <end position="42"/>
    </location>
</feature>
<feature type="domain" description="ABC3 transporter permease C-terminal" evidence="7">
    <location>
        <begin position="690"/>
        <end position="803"/>
    </location>
</feature>
<dbReference type="EMBL" id="CAJRAU010000002">
    <property type="protein sequence ID" value="CAG5069183.1"/>
    <property type="molecule type" value="Genomic_DNA"/>
</dbReference>
<feature type="transmembrane region" description="Helical" evidence="6">
    <location>
        <begin position="293"/>
        <end position="315"/>
    </location>
</feature>
<evidence type="ECO:0000313" key="10">
    <source>
        <dbReference type="Proteomes" id="UP000679725"/>
    </source>
</evidence>
<name>A0ABM8UP54_9BACT</name>
<sequence length="810" mass="89903">MFQNYFKIAWRNLLRNRAFSAINIVGLAIGLSSCMLISLYVIDELSYDRFNEKADQIVRVVFKGSMMGGKFNEAHVMPPTAAALKADYPEVLESTRLRQGGSPVISMHDKLYTDNRLAYVDNNFFQVFTLPFLSGNSKAALSDPNAIVISESLARKFFGNADAVGKLLTFKGSSDKARVAGVFKDIPRNSHFRFDIFASLVNSADAKSTSWMQSEFYTYLVLPKDYDYKKLEAKLPATVEKYMGLQVQVAFGMSFNEFRKKGNLIGLYLQPLTDIHLKSDFQYDLGDNGDVRYVYIFGAVATIMLLIACINFMNLSTASSSKRAKEIGVRKVMGSAKRELVLQFLTESVLITFLAMTIAILIGVATLPLFNTLADKELAINMETIPAVVAYFILFGLFVGFFAGSYPAFFLSSFKPISVLKGNIAGSLSTGSKGFSMRSGLVVFQFGISIVLIIGTLVVYNQLRFIQNKKLGYDKEQVLVLPETWALGKNQEAFKNELLSDSRIAKVSLSGYLPAGPSYNNNFSIYPESRSTELVKSLRYDIDYDYIPTLGMKLVEGRNFSREFGTDSSAIIINQTAARTMGWKGNAVNHTIHNTLNGGKNLTYVVIGVVEDFHFRSFHEPIAPLVMILGKGSGTMIAKVKTDDIPSLVSSLEKKWNAFKPDLPFTYSFLDDRFNETYKAEQKTGKILGIFAGLTIFVACLGLFGLATFTAEQRTKEIGVRKVLGASVPGIVVLLSRDFMKLICIAMLIAAPVAWWVMNKWLQGFAYKIEITWWMFGLAGILSLAVALLTVSFQSVKAALMNPVKSLRAE</sequence>
<feature type="domain" description="MacB-like periplasmic core" evidence="8">
    <location>
        <begin position="20"/>
        <end position="235"/>
    </location>
</feature>
<evidence type="ECO:0000256" key="1">
    <source>
        <dbReference type="ARBA" id="ARBA00004651"/>
    </source>
</evidence>
<gene>
    <name evidence="9" type="ORF">DYBT9623_01919</name>
</gene>
<dbReference type="PROSITE" id="PS51257">
    <property type="entry name" value="PROKAR_LIPOPROTEIN"/>
    <property type="match status" value="1"/>
</dbReference>
<dbReference type="Proteomes" id="UP000679725">
    <property type="component" value="Unassembled WGS sequence"/>
</dbReference>
<dbReference type="Pfam" id="PF12704">
    <property type="entry name" value="MacB_PCD"/>
    <property type="match status" value="2"/>
</dbReference>
<organism evidence="9 10">
    <name type="scientific">Dyadobacter linearis</name>
    <dbReference type="NCBI Taxonomy" id="2823330"/>
    <lineage>
        <taxon>Bacteria</taxon>
        <taxon>Pseudomonadati</taxon>
        <taxon>Bacteroidota</taxon>
        <taxon>Cytophagia</taxon>
        <taxon>Cytophagales</taxon>
        <taxon>Spirosomataceae</taxon>
        <taxon>Dyadobacter</taxon>
    </lineage>
</organism>
<evidence type="ECO:0000256" key="6">
    <source>
        <dbReference type="SAM" id="Phobius"/>
    </source>
</evidence>
<protein>
    <recommendedName>
        <fullName evidence="11">ABC transport system permease protein</fullName>
    </recommendedName>
</protein>
<dbReference type="InterPro" id="IPR050250">
    <property type="entry name" value="Macrolide_Exporter_MacB"/>
</dbReference>
<evidence type="ECO:0000256" key="3">
    <source>
        <dbReference type="ARBA" id="ARBA00022692"/>
    </source>
</evidence>
<feature type="transmembrane region" description="Helical" evidence="6">
    <location>
        <begin position="687"/>
        <end position="711"/>
    </location>
</feature>
<evidence type="ECO:0000256" key="4">
    <source>
        <dbReference type="ARBA" id="ARBA00022989"/>
    </source>
</evidence>
<feature type="domain" description="MacB-like periplasmic core" evidence="8">
    <location>
        <begin position="448"/>
        <end position="613"/>
    </location>
</feature>
<feature type="transmembrane region" description="Helical" evidence="6">
    <location>
        <begin position="340"/>
        <end position="365"/>
    </location>
</feature>
<evidence type="ECO:0000256" key="2">
    <source>
        <dbReference type="ARBA" id="ARBA00022475"/>
    </source>
</evidence>
<dbReference type="PANTHER" id="PTHR30572:SF18">
    <property type="entry name" value="ABC-TYPE MACROLIDE FAMILY EXPORT SYSTEM PERMEASE COMPONENT 2"/>
    <property type="match status" value="1"/>
</dbReference>
<evidence type="ECO:0000259" key="7">
    <source>
        <dbReference type="Pfam" id="PF02687"/>
    </source>
</evidence>
<proteinExistence type="predicted"/>
<comment type="caution">
    <text evidence="9">The sequence shown here is derived from an EMBL/GenBank/DDBJ whole genome shotgun (WGS) entry which is preliminary data.</text>
</comment>
<evidence type="ECO:0000256" key="5">
    <source>
        <dbReference type="ARBA" id="ARBA00023136"/>
    </source>
</evidence>
<feature type="domain" description="ABC3 transporter permease C-terminal" evidence="7">
    <location>
        <begin position="299"/>
        <end position="414"/>
    </location>
</feature>
<keyword evidence="10" id="KW-1185">Reference proteome</keyword>
<dbReference type="InterPro" id="IPR025857">
    <property type="entry name" value="MacB_PCD"/>
</dbReference>
<evidence type="ECO:0000259" key="8">
    <source>
        <dbReference type="Pfam" id="PF12704"/>
    </source>
</evidence>
<keyword evidence="2" id="KW-1003">Cell membrane</keyword>
<reference evidence="9 10" key="1">
    <citation type="submission" date="2021-04" db="EMBL/GenBank/DDBJ databases">
        <authorList>
            <person name="Rodrigo-Torres L."/>
            <person name="Arahal R. D."/>
            <person name="Lucena T."/>
        </authorList>
    </citation>
    <scope>NUCLEOTIDE SEQUENCE [LARGE SCALE GENOMIC DNA]</scope>
    <source>
        <strain evidence="9 10">CECT 9623</strain>
    </source>
</reference>
<feature type="transmembrane region" description="Helical" evidence="6">
    <location>
        <begin position="441"/>
        <end position="460"/>
    </location>
</feature>
<keyword evidence="3 6" id="KW-0812">Transmembrane</keyword>
<comment type="subcellular location">
    <subcellularLocation>
        <location evidence="1">Cell membrane</location>
        <topology evidence="1">Multi-pass membrane protein</topology>
    </subcellularLocation>
</comment>
<dbReference type="PANTHER" id="PTHR30572">
    <property type="entry name" value="MEMBRANE COMPONENT OF TRANSPORTER-RELATED"/>
    <property type="match status" value="1"/>
</dbReference>
<dbReference type="RefSeq" id="WP_215233268.1">
    <property type="nucleotide sequence ID" value="NZ_CAJRAU010000002.1"/>
</dbReference>
<evidence type="ECO:0000313" key="9">
    <source>
        <dbReference type="EMBL" id="CAG5069183.1"/>
    </source>
</evidence>
<feature type="transmembrane region" description="Helical" evidence="6">
    <location>
        <begin position="771"/>
        <end position="791"/>
    </location>
</feature>
<feature type="transmembrane region" description="Helical" evidence="6">
    <location>
        <begin position="385"/>
        <end position="411"/>
    </location>
</feature>
<feature type="transmembrane region" description="Helical" evidence="6">
    <location>
        <begin position="739"/>
        <end position="759"/>
    </location>
</feature>
<accession>A0ABM8UP54</accession>
<dbReference type="Pfam" id="PF02687">
    <property type="entry name" value="FtsX"/>
    <property type="match status" value="2"/>
</dbReference>
<dbReference type="InterPro" id="IPR003838">
    <property type="entry name" value="ABC3_permease_C"/>
</dbReference>
<keyword evidence="5 6" id="KW-0472">Membrane</keyword>
<keyword evidence="4 6" id="KW-1133">Transmembrane helix</keyword>